<accession>A0ABV9GHM1</accession>
<gene>
    <name evidence="2" type="ORF">ACFO4N_02695</name>
</gene>
<organism evidence="2 3">
    <name type="scientific">Camelliibacillus cellulosilyticus</name>
    <dbReference type="NCBI Taxonomy" id="2174486"/>
    <lineage>
        <taxon>Bacteria</taxon>
        <taxon>Bacillati</taxon>
        <taxon>Bacillota</taxon>
        <taxon>Bacilli</taxon>
        <taxon>Bacillales</taxon>
        <taxon>Sporolactobacillaceae</taxon>
        <taxon>Camelliibacillus</taxon>
    </lineage>
</organism>
<reference evidence="3" key="1">
    <citation type="journal article" date="2019" name="Int. J. Syst. Evol. Microbiol.">
        <title>The Global Catalogue of Microorganisms (GCM) 10K type strain sequencing project: providing services to taxonomists for standard genome sequencing and annotation.</title>
        <authorList>
            <consortium name="The Broad Institute Genomics Platform"/>
            <consortium name="The Broad Institute Genome Sequencing Center for Infectious Disease"/>
            <person name="Wu L."/>
            <person name="Ma J."/>
        </authorList>
    </citation>
    <scope>NUCLEOTIDE SEQUENCE [LARGE SCALE GENOMIC DNA]</scope>
    <source>
        <strain evidence="3">CGMCC 1.16306</strain>
    </source>
</reference>
<evidence type="ECO:0000313" key="2">
    <source>
        <dbReference type="EMBL" id="MFC4617633.1"/>
    </source>
</evidence>
<protein>
    <submittedName>
        <fullName evidence="2">DUF4944 domain-containing protein</fullName>
    </submittedName>
</protein>
<dbReference type="InterPro" id="IPR032545">
    <property type="entry name" value="DUF4944"/>
</dbReference>
<feature type="transmembrane region" description="Helical" evidence="1">
    <location>
        <begin position="9"/>
        <end position="28"/>
    </location>
</feature>
<keyword evidence="1" id="KW-1133">Transmembrane helix</keyword>
<keyword evidence="1" id="KW-0472">Membrane</keyword>
<name>A0ABV9GHM1_9BACL</name>
<proteinExistence type="predicted"/>
<dbReference type="EMBL" id="JBHSFW010000001">
    <property type="protein sequence ID" value="MFC4617633.1"/>
    <property type="molecule type" value="Genomic_DNA"/>
</dbReference>
<sequence>MTRSNNRQLYFGLSILIVLVLILFLLLLNARMYPRWEGVSSDGKWKVVYPISNDPHADNEGTAYWQGSKKKKNHIYLTFQQLRVNGKYYAGAKQETNSKKEAVITDSDNTSLAEFVTESDFSHKKVVQYLYWKKDNGPLHKEKILLKKKTLFGLVTLK</sequence>
<keyword evidence="3" id="KW-1185">Reference proteome</keyword>
<keyword evidence="1" id="KW-0812">Transmembrane</keyword>
<dbReference type="Pfam" id="PF16302">
    <property type="entry name" value="DUF4944"/>
    <property type="match status" value="1"/>
</dbReference>
<comment type="caution">
    <text evidence="2">The sequence shown here is derived from an EMBL/GenBank/DDBJ whole genome shotgun (WGS) entry which is preliminary data.</text>
</comment>
<dbReference type="RefSeq" id="WP_376844666.1">
    <property type="nucleotide sequence ID" value="NZ_JBHSFW010000001.1"/>
</dbReference>
<evidence type="ECO:0000313" key="3">
    <source>
        <dbReference type="Proteomes" id="UP001596022"/>
    </source>
</evidence>
<evidence type="ECO:0000256" key="1">
    <source>
        <dbReference type="SAM" id="Phobius"/>
    </source>
</evidence>
<dbReference type="Proteomes" id="UP001596022">
    <property type="component" value="Unassembled WGS sequence"/>
</dbReference>